<keyword evidence="4 5" id="KW-0326">Glycosidase</keyword>
<dbReference type="GO" id="GO:0005789">
    <property type="term" value="C:endoplasmic reticulum membrane"/>
    <property type="evidence" value="ECO:0007669"/>
    <property type="project" value="UniProtKB-SubCell"/>
</dbReference>
<dbReference type="EMBL" id="JAAMPC010000003">
    <property type="protein sequence ID" value="KAG2320780.1"/>
    <property type="molecule type" value="Genomic_DNA"/>
</dbReference>
<evidence type="ECO:0000313" key="8">
    <source>
        <dbReference type="EMBL" id="KAG2320780.1"/>
    </source>
</evidence>
<dbReference type="SUPFAM" id="SSF48208">
    <property type="entry name" value="Six-hairpin glycosidases"/>
    <property type="match status" value="1"/>
</dbReference>
<dbReference type="Gene3D" id="1.50.10.10">
    <property type="match status" value="1"/>
</dbReference>
<keyword evidence="5" id="KW-0256">Endoplasmic reticulum</keyword>
<comment type="caution">
    <text evidence="8">The sequence shown here is derived from an EMBL/GenBank/DDBJ whole genome shotgun (WGS) entry which is preliminary data.</text>
</comment>
<name>A0A8X7W1F6_BRACI</name>
<evidence type="ECO:0000256" key="5">
    <source>
        <dbReference type="RuleBase" id="RU368089"/>
    </source>
</evidence>
<dbReference type="Pfam" id="PF16923">
    <property type="entry name" value="Glyco_hydro_63N"/>
    <property type="match status" value="1"/>
</dbReference>
<dbReference type="GO" id="GO:0006487">
    <property type="term" value="P:protein N-linked glycosylation"/>
    <property type="evidence" value="ECO:0007669"/>
    <property type="project" value="UniProtKB-UniRule"/>
</dbReference>
<feature type="domain" description="Glycosyl hydrolase family 63 C-terminal" evidence="6">
    <location>
        <begin position="295"/>
        <end position="794"/>
    </location>
</feature>
<comment type="subcellular location">
    <subcellularLocation>
        <location evidence="5">Endoplasmic reticulum membrane</location>
        <topology evidence="5">Single-pass type II membrane protein</topology>
    </subcellularLocation>
</comment>
<dbReference type="GO" id="GO:0009311">
    <property type="term" value="P:oligosaccharide metabolic process"/>
    <property type="evidence" value="ECO:0007669"/>
    <property type="project" value="UniProtKB-UniRule"/>
</dbReference>
<comment type="function">
    <text evidence="5">Cleaves the distal alpha 1,2-linked glucose residue from the Glc(3)Man(9)GlcNAc(2) oligosaccharide precursor.</text>
</comment>
<dbReference type="InterPro" id="IPR012341">
    <property type="entry name" value="6hp_glycosidase-like_sf"/>
</dbReference>
<dbReference type="Gene3D" id="2.70.98.110">
    <property type="entry name" value="Glycosyl hydrolase family 63, N-terminal domain"/>
    <property type="match status" value="1"/>
</dbReference>
<evidence type="ECO:0000256" key="2">
    <source>
        <dbReference type="ARBA" id="ARBA00010833"/>
    </source>
</evidence>
<comment type="catalytic activity">
    <reaction evidence="5">
        <text>N(4)-(alpha-D-Glc-(1-&gt;2)-alpha-D-Glc-(1-&gt;3)-alpha-D-Glc-(1-&gt;3)-alpha-D-Man-(1-&gt;2)-alpha-D-Man-(1-&gt;2)-alpha-D-Man-(1-&gt;3)-[alpha-D-Man-(1-&gt;2)-alpha-D-Man-(1-&gt;3)-[alpha-D-Man-(1-&gt;2)-alpha-D-Man-(1-&gt;6)]-alpha-D-Man-(1-&gt;6)]-beta-D-Man-(1-&gt;4)-beta-D-GlcNAc-(1-&gt;4)-beta-D-GlcNAc)-L-asparaginyl-[protein] + H2O = N(4)-(alpha-D-Glc-(1-&gt;3)-alpha-D-Glc-(1-&gt;3)-alpha-D-Man-(1-&gt;2)-alpha-D-Man-(1-&gt;2)-alpha-D-Man-(1-&gt;3)-[alpha-D-Man-(1-&gt;2)-alpha-D-Man-(1-&gt;3)-[alpha-D-Man-(1-&gt;2)-alpha-D-Man-(1-&gt;6)]-alpha-D-Man-(1-&gt;6)]-beta-D-Man-(1-&gt;4)-beta-D-GlcNAc-(1-&gt;4)-beta-D-GlcNAc)-L-asparaginyl-[protein] + beta-D-glucose</text>
        <dbReference type="Rhea" id="RHEA:55988"/>
        <dbReference type="Rhea" id="RHEA-COMP:12806"/>
        <dbReference type="Rhea" id="RHEA-COMP:14355"/>
        <dbReference type="ChEBI" id="CHEBI:15377"/>
        <dbReference type="ChEBI" id="CHEBI:15903"/>
        <dbReference type="ChEBI" id="CHEBI:59082"/>
        <dbReference type="ChEBI" id="CHEBI:132537"/>
        <dbReference type="EC" id="3.2.1.106"/>
    </reaction>
</comment>
<dbReference type="OrthoDB" id="410058at2759"/>
<dbReference type="FunFam" id="1.50.10.10:FF:000009">
    <property type="entry name" value="mannosyl-oligosaccharide glucosidase"/>
    <property type="match status" value="1"/>
</dbReference>
<dbReference type="AlphaFoldDB" id="A0A8X7W1F6"/>
<reference evidence="8 9" key="1">
    <citation type="submission" date="2020-02" db="EMBL/GenBank/DDBJ databases">
        <authorList>
            <person name="Ma Q."/>
            <person name="Huang Y."/>
            <person name="Song X."/>
            <person name="Pei D."/>
        </authorList>
    </citation>
    <scope>NUCLEOTIDE SEQUENCE [LARGE SCALE GENOMIC DNA]</scope>
    <source>
        <strain evidence="8">Sxm20200214</strain>
        <tissue evidence="8">Leaf</tissue>
    </source>
</reference>
<evidence type="ECO:0000259" key="7">
    <source>
        <dbReference type="Pfam" id="PF16923"/>
    </source>
</evidence>
<evidence type="ECO:0000259" key="6">
    <source>
        <dbReference type="Pfam" id="PF03200"/>
    </source>
</evidence>
<dbReference type="InterPro" id="IPR031335">
    <property type="entry name" value="Glyco_hydro_63_C"/>
</dbReference>
<protein>
    <recommendedName>
        <fullName evidence="5">Mannosyl-oligosaccharide glucosidase</fullName>
        <ecNumber evidence="5">3.2.1.106</ecNumber>
    </recommendedName>
</protein>
<evidence type="ECO:0000313" key="9">
    <source>
        <dbReference type="Proteomes" id="UP000886595"/>
    </source>
</evidence>
<feature type="domain" description="Glycosyl hydrolase family 63 N-terminal" evidence="7">
    <location>
        <begin position="49"/>
        <end position="213"/>
    </location>
</feature>
<accession>A0A8X7W1F6</accession>
<gene>
    <name evidence="8" type="ORF">Bca52824_013993</name>
</gene>
<comment type="pathway">
    <text evidence="1">Glycan metabolism; N-glycan degradation.</text>
</comment>
<dbReference type="InterPro" id="IPR008928">
    <property type="entry name" value="6-hairpin_glycosidase_sf"/>
</dbReference>
<dbReference type="InterPro" id="IPR004888">
    <property type="entry name" value="Glycoside_hydrolase_63"/>
</dbReference>
<evidence type="ECO:0000256" key="1">
    <source>
        <dbReference type="ARBA" id="ARBA00004740"/>
    </source>
</evidence>
<dbReference type="Pfam" id="PF03200">
    <property type="entry name" value="Glyco_hydro_63"/>
    <property type="match status" value="1"/>
</dbReference>
<keyword evidence="3 5" id="KW-0378">Hydrolase</keyword>
<dbReference type="EC" id="3.2.1.106" evidence="5"/>
<dbReference type="PANTHER" id="PTHR10412:SF17">
    <property type="entry name" value="ALPHA-GLUCOSIDASE 2"/>
    <property type="match status" value="1"/>
</dbReference>
<dbReference type="FunFam" id="2.70.98.110:FF:000002">
    <property type="entry name" value="Mannosyl-oligosaccharide glucosidase GCS1"/>
    <property type="match status" value="1"/>
</dbReference>
<dbReference type="Proteomes" id="UP000886595">
    <property type="component" value="Unassembled WGS sequence"/>
</dbReference>
<dbReference type="PANTHER" id="PTHR10412">
    <property type="entry name" value="MANNOSYL-OLIGOSACCHARIDE GLUCOSIDASE"/>
    <property type="match status" value="1"/>
</dbReference>
<proteinExistence type="inferred from homology"/>
<comment type="similarity">
    <text evidence="2 5">Belongs to the glycosyl hydrolase 63 family.</text>
</comment>
<sequence>MYSDPQMMMTGAGHKIAPDDEFQIPRVITPFPAPKLSHLPMFQGDHKESLYWGTYRPQVYFGVRARTPHSLVAGLMWLGVEKDDDGKHEMRHFCENSEDLKSFGWKEHDGIDFGRQVLFEQDMILETSFVKSKEGSLGYGGDWSVRINLINKGLNDKVKRRVHLFFYIADEGGNVLNLGKDVLELEESSLLASGSRADVGNWQMHLTSESQAHIETHYCGFKKPDIVNLSDAVQKNLYVQEHKTGRLQLSDTSEDSSSIYVFQISTTTQSTIDIAFVSGIKVETSDVEQRIRTLTGSPLSSLLEEKHIAFNAKFMDCFHLSEKELDYETLMVGKATIGNMLGGIGYFYGQSKIQAPTSTQAKSKDEFLLYWPAELYTAVPSRPKFPRGFLWDEGFHQLLVWRWDFRITLEIVGNWLDLMNIDGWIPREQILGDEALSKIPKEYVVQIPSNGNPPTLLLVIRDLINGIRAEKFKEEERDEILSFLDLAFVRLDAWFQWFNTSQKGKEMGSYYWHGRDSLTNRELNPQSLSSGFDDYPRASHPTDDERHVDLRCWMYLAADCMNSIIEFLGERDRPETVDYSSVVKLLSDFNLLNQMHHDHDLGAYLDFGYHTEDVRLVWKEVTGDDGRVSRELVRETFGNPELRLVPHIGYVSFFPFMFRIIPPASPILEKQLDLISNRSIVWSDYGLLSLGKTSSLYMKYNTEHEAPYWRGAIWMNMNYMILSSLHHYSIVDGPYMAKARTIYEELRSNLISNVVRNYAETGYIWEHYDQTKGTGEGGRVFTGWSALILLIMSEEYPLF</sequence>
<evidence type="ECO:0000256" key="3">
    <source>
        <dbReference type="ARBA" id="ARBA00022801"/>
    </source>
</evidence>
<dbReference type="InterPro" id="IPR031631">
    <property type="entry name" value="Glyco_hydro_63N"/>
</dbReference>
<keyword evidence="9" id="KW-1185">Reference proteome</keyword>
<organism evidence="8 9">
    <name type="scientific">Brassica carinata</name>
    <name type="common">Ethiopian mustard</name>
    <name type="synonym">Abyssinian cabbage</name>
    <dbReference type="NCBI Taxonomy" id="52824"/>
    <lineage>
        <taxon>Eukaryota</taxon>
        <taxon>Viridiplantae</taxon>
        <taxon>Streptophyta</taxon>
        <taxon>Embryophyta</taxon>
        <taxon>Tracheophyta</taxon>
        <taxon>Spermatophyta</taxon>
        <taxon>Magnoliopsida</taxon>
        <taxon>eudicotyledons</taxon>
        <taxon>Gunneridae</taxon>
        <taxon>Pentapetalae</taxon>
        <taxon>rosids</taxon>
        <taxon>malvids</taxon>
        <taxon>Brassicales</taxon>
        <taxon>Brassicaceae</taxon>
        <taxon>Brassiceae</taxon>
        <taxon>Brassica</taxon>
    </lineage>
</organism>
<evidence type="ECO:0000256" key="4">
    <source>
        <dbReference type="ARBA" id="ARBA00023295"/>
    </source>
</evidence>
<dbReference type="InterPro" id="IPR038518">
    <property type="entry name" value="Glyco_hydro_63N_sf"/>
</dbReference>
<dbReference type="GO" id="GO:0004573">
    <property type="term" value="F:Glc3Man9GlcNAc2 oligosaccharide glucosidase activity"/>
    <property type="evidence" value="ECO:0007669"/>
    <property type="project" value="UniProtKB-UniRule"/>
</dbReference>